<reference evidence="5 6" key="1">
    <citation type="journal article" date="2016" name="Nat. Commun.">
        <title>Thousands of microbial genomes shed light on interconnected biogeochemical processes in an aquifer system.</title>
        <authorList>
            <person name="Anantharaman K."/>
            <person name="Brown C.T."/>
            <person name="Hug L.A."/>
            <person name="Sharon I."/>
            <person name="Castelle C.J."/>
            <person name="Probst A.J."/>
            <person name="Thomas B.C."/>
            <person name="Singh A."/>
            <person name="Wilkins M.J."/>
            <person name="Karaoz U."/>
            <person name="Brodie E.L."/>
            <person name="Williams K.H."/>
            <person name="Hubbard S.S."/>
            <person name="Banfield J.F."/>
        </authorList>
    </citation>
    <scope>NUCLEOTIDE SEQUENCE [LARGE SCALE GENOMIC DNA]</scope>
</reference>
<dbReference type="Gene3D" id="3.90.1530.30">
    <property type="match status" value="1"/>
</dbReference>
<dbReference type="SMART" id="SM00470">
    <property type="entry name" value="ParB"/>
    <property type="match status" value="1"/>
</dbReference>
<dbReference type="Pfam" id="PF17762">
    <property type="entry name" value="HTH_ParB"/>
    <property type="match status" value="1"/>
</dbReference>
<dbReference type="CDD" id="cd16393">
    <property type="entry name" value="SPO0J_N"/>
    <property type="match status" value="1"/>
</dbReference>
<dbReference type="Gene3D" id="1.10.10.2830">
    <property type="match status" value="1"/>
</dbReference>
<dbReference type="Pfam" id="PF23552">
    <property type="entry name" value="ParB_C"/>
    <property type="match status" value="1"/>
</dbReference>
<dbReference type="InterPro" id="IPR050336">
    <property type="entry name" value="Chromosome_partition/occlusion"/>
</dbReference>
<dbReference type="GO" id="GO:0003677">
    <property type="term" value="F:DNA binding"/>
    <property type="evidence" value="ECO:0007669"/>
    <property type="project" value="UniProtKB-KW"/>
</dbReference>
<sequence length="292" mass="32789">MLKKGLGRGLESLIPKLPKSNISTLTLQRDSIVSKDQIAHIATHSISRNPHQPRTHFSPETLEELKNSIKEHGILMPLTVTRQADGGYELIAGERRLRAAQELKMQTVPAIVRSASELEKLELALIENIQRQDLNAIEEAAAYRKFIDDFGLTQDQVAKKVGKSRSQIANMLRYLQLPTEIQKGLADGMVSEGHVKVILGLKNTEDQLAFYRKIAKQKLSVRDTEIEIRKVKVGSFTRRLVVDPDLQSKKEALEKALGTKVIIEQRKGIGRIVVHFYSPEELGSLVHIITKL</sequence>
<dbReference type="InterPro" id="IPR003115">
    <property type="entry name" value="ParB_N"/>
</dbReference>
<protein>
    <recommendedName>
        <fullName evidence="4">HTH cro/C1-type domain-containing protein</fullName>
    </recommendedName>
</protein>
<evidence type="ECO:0000256" key="1">
    <source>
        <dbReference type="ARBA" id="ARBA00006295"/>
    </source>
</evidence>
<dbReference type="InterPro" id="IPR041468">
    <property type="entry name" value="HTH_ParB/Spo0J"/>
</dbReference>
<gene>
    <name evidence="5" type="ORF">A3B74_00505</name>
</gene>
<dbReference type="PROSITE" id="PS50943">
    <property type="entry name" value="HTH_CROC1"/>
    <property type="match status" value="1"/>
</dbReference>
<dbReference type="NCBIfam" id="TIGR00180">
    <property type="entry name" value="parB_part"/>
    <property type="match status" value="1"/>
</dbReference>
<evidence type="ECO:0000256" key="3">
    <source>
        <dbReference type="ARBA" id="ARBA00023125"/>
    </source>
</evidence>
<dbReference type="FunFam" id="3.90.1530.30:FF:000001">
    <property type="entry name" value="Chromosome partitioning protein ParB"/>
    <property type="match status" value="1"/>
</dbReference>
<dbReference type="EMBL" id="MHKB01000009">
    <property type="protein sequence ID" value="OGY79316.1"/>
    <property type="molecule type" value="Genomic_DNA"/>
</dbReference>
<dbReference type="InterPro" id="IPR036086">
    <property type="entry name" value="ParB/Sulfiredoxin_sf"/>
</dbReference>
<dbReference type="InterPro" id="IPR004437">
    <property type="entry name" value="ParB/RepB/Spo0J"/>
</dbReference>
<dbReference type="SUPFAM" id="SSF110849">
    <property type="entry name" value="ParB/Sulfiredoxin"/>
    <property type="match status" value="1"/>
</dbReference>
<dbReference type="FunFam" id="1.10.10.2830:FF:000001">
    <property type="entry name" value="Chromosome partitioning protein ParB"/>
    <property type="match status" value="1"/>
</dbReference>
<dbReference type="Proteomes" id="UP000177165">
    <property type="component" value="Unassembled WGS sequence"/>
</dbReference>
<dbReference type="GO" id="GO:0007059">
    <property type="term" value="P:chromosome segregation"/>
    <property type="evidence" value="ECO:0007669"/>
    <property type="project" value="UniProtKB-KW"/>
</dbReference>
<dbReference type="AlphaFoldDB" id="A0A1G2AS50"/>
<accession>A0A1G2AS50</accession>
<evidence type="ECO:0000256" key="2">
    <source>
        <dbReference type="ARBA" id="ARBA00022829"/>
    </source>
</evidence>
<dbReference type="PANTHER" id="PTHR33375:SF1">
    <property type="entry name" value="CHROMOSOME-PARTITIONING PROTEIN PARB-RELATED"/>
    <property type="match status" value="1"/>
</dbReference>
<evidence type="ECO:0000313" key="6">
    <source>
        <dbReference type="Proteomes" id="UP000177165"/>
    </source>
</evidence>
<dbReference type="GO" id="GO:0005694">
    <property type="term" value="C:chromosome"/>
    <property type="evidence" value="ECO:0007669"/>
    <property type="project" value="TreeGrafter"/>
</dbReference>
<dbReference type="InterPro" id="IPR057240">
    <property type="entry name" value="ParB_dimer_C"/>
</dbReference>
<proteinExistence type="inferred from homology"/>
<keyword evidence="3" id="KW-0238">DNA-binding</keyword>
<evidence type="ECO:0000313" key="5">
    <source>
        <dbReference type="EMBL" id="OGY79316.1"/>
    </source>
</evidence>
<feature type="domain" description="HTH cro/C1-type" evidence="4">
    <location>
        <begin position="151"/>
        <end position="179"/>
    </location>
</feature>
<comment type="similarity">
    <text evidence="1">Belongs to the ParB family.</text>
</comment>
<keyword evidence="2" id="KW-0159">Chromosome partition</keyword>
<dbReference type="STRING" id="1798540.A3B74_00505"/>
<dbReference type="InterPro" id="IPR001387">
    <property type="entry name" value="Cro/C1-type_HTH"/>
</dbReference>
<organism evidence="5 6">
    <name type="scientific">Candidatus Kerfeldbacteria bacterium RIFCSPHIGHO2_02_FULL_42_14</name>
    <dbReference type="NCBI Taxonomy" id="1798540"/>
    <lineage>
        <taxon>Bacteria</taxon>
        <taxon>Candidatus Kerfeldiibacteriota</taxon>
    </lineage>
</organism>
<comment type="caution">
    <text evidence="5">The sequence shown here is derived from an EMBL/GenBank/DDBJ whole genome shotgun (WGS) entry which is preliminary data.</text>
</comment>
<name>A0A1G2AS50_9BACT</name>
<dbReference type="Pfam" id="PF02195">
    <property type="entry name" value="ParB_N"/>
    <property type="match status" value="1"/>
</dbReference>
<dbReference type="SUPFAM" id="SSF109709">
    <property type="entry name" value="KorB DNA-binding domain-like"/>
    <property type="match status" value="1"/>
</dbReference>
<evidence type="ECO:0000259" key="4">
    <source>
        <dbReference type="PROSITE" id="PS50943"/>
    </source>
</evidence>
<dbReference type="PANTHER" id="PTHR33375">
    <property type="entry name" value="CHROMOSOME-PARTITIONING PROTEIN PARB-RELATED"/>
    <property type="match status" value="1"/>
</dbReference>